<dbReference type="GO" id="GO:0016740">
    <property type="term" value="F:transferase activity"/>
    <property type="evidence" value="ECO:0007669"/>
    <property type="project" value="UniProtKB-KW"/>
</dbReference>
<dbReference type="KEGG" id="schv:BRCON_0562"/>
<dbReference type="InterPro" id="IPR051159">
    <property type="entry name" value="Hexapeptide_acetyltransf"/>
</dbReference>
<proteinExistence type="predicted"/>
<dbReference type="Gene3D" id="2.160.10.10">
    <property type="entry name" value="Hexapeptide repeat proteins"/>
    <property type="match status" value="1"/>
</dbReference>
<dbReference type="CDD" id="cd04647">
    <property type="entry name" value="LbH_MAT_like"/>
    <property type="match status" value="1"/>
</dbReference>
<dbReference type="PANTHER" id="PTHR23416">
    <property type="entry name" value="SIALIC ACID SYNTHASE-RELATED"/>
    <property type="match status" value="1"/>
</dbReference>
<dbReference type="Proteomes" id="UP000262583">
    <property type="component" value="Chromosome"/>
</dbReference>
<dbReference type="InterPro" id="IPR011004">
    <property type="entry name" value="Trimer_LpxA-like_sf"/>
</dbReference>
<dbReference type="InterPro" id="IPR001451">
    <property type="entry name" value="Hexapep"/>
</dbReference>
<evidence type="ECO:0000313" key="1">
    <source>
        <dbReference type="EMBL" id="AXA35339.1"/>
    </source>
</evidence>
<dbReference type="AlphaFoldDB" id="A0A2Z4Y2X7"/>
<evidence type="ECO:0000313" key="2">
    <source>
        <dbReference type="Proteomes" id="UP000262583"/>
    </source>
</evidence>
<dbReference type="SUPFAM" id="SSF51161">
    <property type="entry name" value="Trimeric LpxA-like enzymes"/>
    <property type="match status" value="1"/>
</dbReference>
<dbReference type="EMBL" id="CP030759">
    <property type="protein sequence ID" value="AXA35339.1"/>
    <property type="molecule type" value="Genomic_DNA"/>
</dbReference>
<organism evidence="1 2">
    <name type="scientific">Sumerlaea chitinivorans</name>
    <dbReference type="NCBI Taxonomy" id="2250252"/>
    <lineage>
        <taxon>Bacteria</taxon>
        <taxon>Candidatus Sumerlaeota</taxon>
        <taxon>Candidatus Sumerlaeia</taxon>
        <taxon>Candidatus Sumerlaeales</taxon>
        <taxon>Candidatus Sumerlaeaceae</taxon>
        <taxon>Candidatus Sumerlaea</taxon>
    </lineage>
</organism>
<gene>
    <name evidence="1" type="ORF">BRCON_0562</name>
</gene>
<accession>A0A2Z4Y2X7</accession>
<dbReference type="Pfam" id="PF00132">
    <property type="entry name" value="Hexapep"/>
    <property type="match status" value="1"/>
</dbReference>
<reference evidence="1 2" key="1">
    <citation type="submission" date="2018-05" db="EMBL/GenBank/DDBJ databases">
        <title>A metagenomic window into the 2 km-deep terrestrial subsurface aquifer revealed taxonomically and functionally diverse microbial community comprising novel uncultured bacterial lineages.</title>
        <authorList>
            <person name="Kadnikov V.V."/>
            <person name="Mardanov A.V."/>
            <person name="Beletsky A.V."/>
            <person name="Banks D."/>
            <person name="Pimenov N.V."/>
            <person name="Frank Y.A."/>
            <person name="Karnachuk O.V."/>
            <person name="Ravin N.V."/>
        </authorList>
    </citation>
    <scope>NUCLEOTIDE SEQUENCE [LARGE SCALE GENOMIC DNA]</scope>
    <source>
        <strain evidence="1">BY</strain>
    </source>
</reference>
<keyword evidence="1" id="KW-0808">Transferase</keyword>
<sequence length="178" mass="19617">MRDKLRKVVRTLLRVPEKVDIAFYVQNLFWKYVLGVNRRVPWPVHFTSRVAAPEKVRLGRCSYPGDMPGCYIQAINGIIIGDECIFGPGVGLISANHDPENYDRHLPAPPIRIGNYCWVGMHAVILPGVELGDHTIVGAGSVVTQSFPEGYCVLAGNPARIIKRLSATPPRLSSDNTA</sequence>
<name>A0A2Z4Y2X7_SUMC1</name>
<protein>
    <submittedName>
        <fullName evidence="1">Maltose O-acetyltransferase</fullName>
    </submittedName>
</protein>